<name>I3DI32_9PAST</name>
<dbReference type="OrthoDB" id="5689462at2"/>
<dbReference type="Gene3D" id="3.10.180.10">
    <property type="entry name" value="2,3-Dihydroxybiphenyl 1,2-Dioxygenase, domain 1"/>
    <property type="match status" value="1"/>
</dbReference>
<dbReference type="PANTHER" id="PTHR37519:SF1">
    <property type="entry name" value="DIHYDROXYBIPHENYL DIOXYGENASE DOMAIN-CONTAINING PROTEIN"/>
    <property type="match status" value="1"/>
</dbReference>
<dbReference type="Pfam" id="PF06185">
    <property type="entry name" value="YecM"/>
    <property type="match status" value="1"/>
</dbReference>
<dbReference type="GO" id="GO:0005829">
    <property type="term" value="C:cytosol"/>
    <property type="evidence" value="ECO:0007669"/>
    <property type="project" value="TreeGrafter"/>
</dbReference>
<dbReference type="NCBIfam" id="NF008680">
    <property type="entry name" value="PRK11700.1-3"/>
    <property type="match status" value="1"/>
</dbReference>
<evidence type="ECO:0000313" key="1">
    <source>
        <dbReference type="EMBL" id="EIJ71375.1"/>
    </source>
</evidence>
<organism evidence="1 2">
    <name type="scientific">Pasteurella bettyae CCUG 2042</name>
    <dbReference type="NCBI Taxonomy" id="1095749"/>
    <lineage>
        <taxon>Bacteria</taxon>
        <taxon>Pseudomonadati</taxon>
        <taxon>Pseudomonadota</taxon>
        <taxon>Gammaproteobacteria</taxon>
        <taxon>Pasteurellales</taxon>
        <taxon>Pasteurellaceae</taxon>
        <taxon>Pasteurella</taxon>
    </lineage>
</organism>
<dbReference type="EMBL" id="AJSX01000007">
    <property type="protein sequence ID" value="EIJ71375.1"/>
    <property type="molecule type" value="Genomic_DNA"/>
</dbReference>
<dbReference type="SUPFAM" id="SSF54593">
    <property type="entry name" value="Glyoxalase/Bleomycin resistance protein/Dihydroxybiphenyl dioxygenase"/>
    <property type="match status" value="1"/>
</dbReference>
<reference evidence="1 2" key="1">
    <citation type="submission" date="2012-03" db="EMBL/GenBank/DDBJ databases">
        <authorList>
            <person name="Harkins D.M."/>
            <person name="Madupu R."/>
            <person name="Durkin A.S."/>
            <person name="Torralba M."/>
            <person name="Methe B."/>
            <person name="Sutton G.G."/>
            <person name="Nelson K.E."/>
        </authorList>
    </citation>
    <scope>NUCLEOTIDE SEQUENCE [LARGE SCALE GENOMIC DNA]</scope>
    <source>
        <strain evidence="1 2">CCUG 2042</strain>
    </source>
</reference>
<dbReference type="PATRIC" id="fig|1095749.3.peg.250"/>
<dbReference type="eggNOG" id="COG3102">
    <property type="taxonomic scope" value="Bacteria"/>
</dbReference>
<accession>I3DI32</accession>
<evidence type="ECO:0000313" key="2">
    <source>
        <dbReference type="Proteomes" id="UP000006457"/>
    </source>
</evidence>
<dbReference type="InterPro" id="IPR029068">
    <property type="entry name" value="Glyas_Bleomycin-R_OHBP_Dase"/>
</dbReference>
<gene>
    <name evidence="1" type="ORF">HMPREF1052_0014</name>
</gene>
<keyword evidence="2" id="KW-1185">Reference proteome</keyword>
<dbReference type="AlphaFoldDB" id="I3DI32"/>
<protein>
    <submittedName>
        <fullName evidence="1">YecM protein</fullName>
    </submittedName>
</protein>
<dbReference type="RefSeq" id="WP_005758817.1">
    <property type="nucleotide sequence ID" value="NZ_AJSX01000007.1"/>
</dbReference>
<dbReference type="InterPro" id="IPR010393">
    <property type="entry name" value="DUF991_YecM-like"/>
</dbReference>
<dbReference type="PANTHER" id="PTHR37519">
    <property type="match status" value="1"/>
</dbReference>
<sequence length="195" mass="22664">MQNLSQQHELFKAPPAIYHDFLAFEEKISQLAQTMKINLADFQIDHMSIRVNTDDMAKSWLTSLLKCGKILSDNTVNGRVIYLIQLDNPILFMGQFIDVVELPFPKNKCYPIESWEHIEIVMPFLFKESTVEWVERIQNQFLWNQSNKLSVKVDEPKVDGEQLPNPSIAVSFANNLQNHTCIKVHPFHIRDIIKV</sequence>
<proteinExistence type="predicted"/>
<dbReference type="Proteomes" id="UP000006457">
    <property type="component" value="Unassembled WGS sequence"/>
</dbReference>
<comment type="caution">
    <text evidence="1">The sequence shown here is derived from an EMBL/GenBank/DDBJ whole genome shotgun (WGS) entry which is preliminary data.</text>
</comment>